<accession>A0A1L7NK09</accession>
<keyword evidence="2" id="KW-0812">Transmembrane</keyword>
<feature type="region of interest" description="Disordered" evidence="1">
    <location>
        <begin position="256"/>
        <end position="283"/>
    </location>
</feature>
<evidence type="ECO:0000313" key="4">
    <source>
        <dbReference type="EMBL" id="QOC97518.1"/>
    </source>
</evidence>
<proteinExistence type="predicted"/>
<dbReference type="Proteomes" id="UP000218731">
    <property type="component" value="Chromosome 1"/>
</dbReference>
<evidence type="ECO:0000256" key="2">
    <source>
        <dbReference type="SAM" id="Phobius"/>
    </source>
</evidence>
<dbReference type="Proteomes" id="UP000516786">
    <property type="component" value="Chromosome"/>
</dbReference>
<dbReference type="CDD" id="cd16431">
    <property type="entry name" value="IcmE"/>
    <property type="match status" value="1"/>
</dbReference>
<evidence type="ECO:0000313" key="6">
    <source>
        <dbReference type="Proteomes" id="UP000516786"/>
    </source>
</evidence>
<name>A0A1L7NK09_PSEPU</name>
<feature type="compositionally biased region" description="Basic and acidic residues" evidence="1">
    <location>
        <begin position="260"/>
        <end position="280"/>
    </location>
</feature>
<keyword evidence="2" id="KW-0472">Membrane</keyword>
<reference evidence="4 6" key="2">
    <citation type="submission" date="2020-09" db="EMBL/GenBank/DDBJ databases">
        <title>Co-existence of a novel multidrug-resistance efflux pump with carbapenem resistance gene blaVIM-2 in one megaplasmid in Pseudomonas putida.</title>
        <authorList>
            <person name="Peng K."/>
            <person name="Li R."/>
        </authorList>
    </citation>
    <scope>NUCLEOTIDE SEQUENCE [LARGE SCALE GENOMIC DNA]</scope>
    <source>
        <strain evidence="4 6">ZXPA-20</strain>
    </source>
</reference>
<dbReference type="EMBL" id="CP061723">
    <property type="protein sequence ID" value="QOC97518.1"/>
    <property type="molecule type" value="Genomic_DNA"/>
</dbReference>
<reference evidence="3 5" key="1">
    <citation type="submission" date="2015-11" db="EMBL/GenBank/DDBJ databases">
        <title>Complete genome sequencing of a biphenyl-degrading bacterium, Pseudomonas putida KF715 (=NBRC110667).</title>
        <authorList>
            <person name="Suenaga H."/>
            <person name="Fujihara N."/>
            <person name="Watanabe T."/>
            <person name="Hirose J."/>
            <person name="Kimura N."/>
            <person name="Yamazoe A."/>
            <person name="Hosoyama A."/>
            <person name="Shimodaira J."/>
            <person name="Furukawa K."/>
        </authorList>
    </citation>
    <scope>NUCLEOTIDE SEQUENCE [LARGE SCALE GENOMIC DNA]</scope>
    <source>
        <strain evidence="3 5">KF715</strain>
    </source>
</reference>
<evidence type="ECO:0000313" key="5">
    <source>
        <dbReference type="Proteomes" id="UP000218731"/>
    </source>
</evidence>
<feature type="compositionally biased region" description="Polar residues" evidence="1">
    <location>
        <begin position="183"/>
        <end position="195"/>
    </location>
</feature>
<protein>
    <submittedName>
        <fullName evidence="3">Putative type IV secretion system protein IcmE/DotG</fullName>
    </submittedName>
    <submittedName>
        <fullName evidence="4">Type IV secretion protein DotG</fullName>
    </submittedName>
</protein>
<dbReference type="RefSeq" id="WP_016489304.1">
    <property type="nucleotide sequence ID" value="NZ_AP015029.1"/>
</dbReference>
<organism evidence="3 5">
    <name type="scientific">Pseudomonas putida</name>
    <name type="common">Arthrobacter siderocapsulatus</name>
    <dbReference type="NCBI Taxonomy" id="303"/>
    <lineage>
        <taxon>Bacteria</taxon>
        <taxon>Pseudomonadati</taxon>
        <taxon>Pseudomonadota</taxon>
        <taxon>Gammaproteobacteria</taxon>
        <taxon>Pseudomonadales</taxon>
        <taxon>Pseudomonadaceae</taxon>
        <taxon>Pseudomonas</taxon>
    </lineage>
</organism>
<sequence>MSDHNMPPNDSGFDEEDEHLVADRDGPAGSHVKKARKSDEMQRNLHAVFGSGVGKVSLIAAGLVVLALGALAYNGMTSKDEPVGKASTVDVPRAPQPEVSVDPISAAEAERRNQRSSLEAEQAAERGMSYQPGFDPNIVQSTGRDAARGQNAQFNVPGQPYNDASMQPPPIYVGAGQPPREAAQNQRAGASNAQSDEQERLRLEEQLKKAEQQRDLYVNELKAETLKSIKQLMGESESAKGFAEKSSFSTVSYYPTERAGSSERDGVLRAGNDKNKKDPNDIEAVGDTDRELLIKTGTIMYATLDAEVNTDDGGDVLATIRGGKWNGSKLIGKIEQAPDNIRVKFTILAPPVNDSRPTMRISAVALREDDAKQGIAETKDHHTMERYFALGAASLLSGYGRAYQQTAGTTIISPSGVVAQTTTEPSTKQVIGSSVGEMGTAIASEVRRGFNRPATYATPANKGFGLFFLQDVHDQSR</sequence>
<feature type="region of interest" description="Disordered" evidence="1">
    <location>
        <begin position="1"/>
        <end position="40"/>
    </location>
</feature>
<evidence type="ECO:0000256" key="1">
    <source>
        <dbReference type="SAM" id="MobiDB-lite"/>
    </source>
</evidence>
<dbReference type="EMBL" id="AP015029">
    <property type="protein sequence ID" value="BAW25800.1"/>
    <property type="molecule type" value="Genomic_DNA"/>
</dbReference>
<keyword evidence="2" id="KW-1133">Transmembrane helix</keyword>
<feature type="transmembrane region" description="Helical" evidence="2">
    <location>
        <begin position="45"/>
        <end position="73"/>
    </location>
</feature>
<dbReference type="AlphaFoldDB" id="A0A1L7NK09"/>
<gene>
    <name evidence="4" type="ORF">ID616_26340</name>
    <name evidence="3" type="ORF">KF715C_ch52270</name>
</gene>
<evidence type="ECO:0000313" key="3">
    <source>
        <dbReference type="EMBL" id="BAW25800.1"/>
    </source>
</evidence>
<feature type="region of interest" description="Disordered" evidence="1">
    <location>
        <begin position="76"/>
        <end position="200"/>
    </location>
</feature>
<dbReference type="InterPro" id="IPR049855">
    <property type="entry name" value="DotG/IcmE-like_C"/>
</dbReference>